<dbReference type="Gene3D" id="3.10.129.10">
    <property type="entry name" value="Hotdog Thioesterase"/>
    <property type="match status" value="1"/>
</dbReference>
<keyword evidence="2" id="KW-1185">Reference proteome</keyword>
<dbReference type="RefSeq" id="WP_021189716.1">
    <property type="nucleotide sequence ID" value="NZ_JAOQNK010000001.1"/>
</dbReference>
<dbReference type="InterPro" id="IPR027961">
    <property type="entry name" value="DUF4442"/>
</dbReference>
<comment type="caution">
    <text evidence="1">The sequence shown here is derived from an EMBL/GenBank/DDBJ whole genome shotgun (WGS) entry which is preliminary data.</text>
</comment>
<dbReference type="InterPro" id="IPR029069">
    <property type="entry name" value="HotDog_dom_sf"/>
</dbReference>
<dbReference type="SUPFAM" id="SSF54637">
    <property type="entry name" value="Thioesterase/thiol ester dehydrase-isomerase"/>
    <property type="match status" value="1"/>
</dbReference>
<accession>A0ABV0BXY8</accession>
<name>A0ABV0BXY8_9SPHI</name>
<gene>
    <name evidence="1" type="ORF">ABE541_16420</name>
</gene>
<evidence type="ECO:0000313" key="2">
    <source>
        <dbReference type="Proteomes" id="UP001409291"/>
    </source>
</evidence>
<dbReference type="Pfam" id="PF14539">
    <property type="entry name" value="DUF4442"/>
    <property type="match status" value="1"/>
</dbReference>
<dbReference type="Proteomes" id="UP001409291">
    <property type="component" value="Unassembled WGS sequence"/>
</dbReference>
<organism evidence="1 2">
    <name type="scientific">Sphingobacterium kitahiroshimense</name>
    <dbReference type="NCBI Taxonomy" id="470446"/>
    <lineage>
        <taxon>Bacteria</taxon>
        <taxon>Pseudomonadati</taxon>
        <taxon>Bacteroidota</taxon>
        <taxon>Sphingobacteriia</taxon>
        <taxon>Sphingobacteriales</taxon>
        <taxon>Sphingobacteriaceae</taxon>
        <taxon>Sphingobacterium</taxon>
    </lineage>
</organism>
<proteinExistence type="predicted"/>
<reference evidence="1 2" key="1">
    <citation type="submission" date="2024-04" db="EMBL/GenBank/DDBJ databases">
        <title>WGS of bacteria from Torrens River.</title>
        <authorList>
            <person name="Wyrsch E.R."/>
            <person name="Drigo B."/>
        </authorList>
    </citation>
    <scope>NUCLEOTIDE SEQUENCE [LARGE SCALE GENOMIC DNA]</scope>
    <source>
        <strain evidence="1 2">TWI391</strain>
    </source>
</reference>
<protein>
    <submittedName>
        <fullName evidence="1">DUF4442 domain-containing protein</fullName>
    </submittedName>
</protein>
<dbReference type="EMBL" id="JBDJNQ010000008">
    <property type="protein sequence ID" value="MEN5378848.1"/>
    <property type="molecule type" value="Genomic_DNA"/>
</dbReference>
<sequence length="159" mass="18595">MLYSPKSLKWLLRIYPPFLFQRIWVKKIHTDFQGVDVKIIKSIFNKNSNSTIFGGTIFSAVDPFYAILIDQRLQSHGFKKTVAWLKSASIEYKKPGLTNLRFSIKITDEDFNECMDTLKNRGRIIKTFSVEIVNDQNEICAIAKNEIYIRDLNFTYTRV</sequence>
<evidence type="ECO:0000313" key="1">
    <source>
        <dbReference type="EMBL" id="MEN5378848.1"/>
    </source>
</evidence>